<evidence type="ECO:0000256" key="1">
    <source>
        <dbReference type="SAM" id="MobiDB-lite"/>
    </source>
</evidence>
<organism evidence="2 3">
    <name type="scientific">Geomonas subterranea</name>
    <dbReference type="NCBI Taxonomy" id="2847989"/>
    <lineage>
        <taxon>Bacteria</taxon>
        <taxon>Pseudomonadati</taxon>
        <taxon>Thermodesulfobacteriota</taxon>
        <taxon>Desulfuromonadia</taxon>
        <taxon>Geobacterales</taxon>
        <taxon>Geobacteraceae</taxon>
        <taxon>Geomonas</taxon>
    </lineage>
</organism>
<name>A0ABX8LGY0_9BACT</name>
<reference evidence="2 3" key="1">
    <citation type="submission" date="2021-06" db="EMBL/GenBank/DDBJ databases">
        <title>Gemonas diversity in paddy soil.</title>
        <authorList>
            <person name="Liu G."/>
        </authorList>
    </citation>
    <scope>NUCLEOTIDE SEQUENCE [LARGE SCALE GENOMIC DNA]</scope>
    <source>
        <strain evidence="2 3">RG2</strain>
    </source>
</reference>
<evidence type="ECO:0000313" key="2">
    <source>
        <dbReference type="EMBL" id="QXE89967.1"/>
    </source>
</evidence>
<dbReference type="EMBL" id="CP077683">
    <property type="protein sequence ID" value="QXE89967.1"/>
    <property type="molecule type" value="Genomic_DNA"/>
</dbReference>
<accession>A0ABX8LGY0</accession>
<feature type="region of interest" description="Disordered" evidence="1">
    <location>
        <begin position="140"/>
        <end position="159"/>
    </location>
</feature>
<keyword evidence="3" id="KW-1185">Reference proteome</keyword>
<sequence length="159" mass="18149">MGKVGIFEEQPQKWFQYDNDTEVLLQHVEKSRLNTILMQGAEEAKKMRAKASDVQDIFLGRAAVLNWRKIGTDDEPGFQLPDGSPFPFSTDNRNRHMVKSKRFAEFVFRVCTDELQFLEDDRSEIAGEDLKGVEEVLVELGKDEPGDGTMRGESNGERH</sequence>
<evidence type="ECO:0000313" key="3">
    <source>
        <dbReference type="Proteomes" id="UP000683559"/>
    </source>
</evidence>
<dbReference type="Proteomes" id="UP000683559">
    <property type="component" value="Chromosome"/>
</dbReference>
<proteinExistence type="predicted"/>
<gene>
    <name evidence="2" type="ORF">KP001_16300</name>
</gene>
<protein>
    <submittedName>
        <fullName evidence="2">Uncharacterized protein</fullName>
    </submittedName>
</protein>
<dbReference type="RefSeq" id="WP_217286632.1">
    <property type="nucleotide sequence ID" value="NZ_CP077683.1"/>
</dbReference>